<dbReference type="InterPro" id="IPR014710">
    <property type="entry name" value="RmlC-like_jellyroll"/>
</dbReference>
<evidence type="ECO:0000259" key="3">
    <source>
        <dbReference type="Pfam" id="PF02678"/>
    </source>
</evidence>
<dbReference type="InterPro" id="IPR008778">
    <property type="entry name" value="Pirin_C_dom"/>
</dbReference>
<sequence>MGQRKVIKVVEALPHVEGFGASVRRSVGSEEVETLDPFILLDEFLVAPPSGFPDHPHRGFETVTYVLQGTSEHEDFAGHRGEINSGDLQWMSAGRGIVHAEMPKTECHGLQLWVNLRSSQKMDEPNYQEIRDKDIPRATLENGTTVKIISGEAFGVKSDVFTKTPTLYLDIHQNKNERICLDIPDNYNGFVYVIKGCSKFGETQALGSAHMALILDRPGCTLDVVAVEETHYVLIAGEPLNEPIVQMGPFVMNTDQEIQSAVFEHREGFNGFENADTWKSTIGQ</sequence>
<accession>A0ABR2VMA7</accession>
<feature type="domain" description="Pirin N-terminal" evidence="3">
    <location>
        <begin position="22"/>
        <end position="114"/>
    </location>
</feature>
<dbReference type="Proteomes" id="UP001479436">
    <property type="component" value="Unassembled WGS sequence"/>
</dbReference>
<evidence type="ECO:0000256" key="2">
    <source>
        <dbReference type="RuleBase" id="RU003457"/>
    </source>
</evidence>
<dbReference type="InterPro" id="IPR011051">
    <property type="entry name" value="RmlC_Cupin_sf"/>
</dbReference>
<dbReference type="Pfam" id="PF05726">
    <property type="entry name" value="Pirin_C"/>
    <property type="match status" value="1"/>
</dbReference>
<feature type="domain" description="Pirin C-terminal" evidence="4">
    <location>
        <begin position="168"/>
        <end position="269"/>
    </location>
</feature>
<gene>
    <name evidence="5" type="primary">PRN1_1</name>
    <name evidence="5" type="ORF">K7432_016526</name>
</gene>
<evidence type="ECO:0000259" key="4">
    <source>
        <dbReference type="Pfam" id="PF05726"/>
    </source>
</evidence>
<reference evidence="5 6" key="1">
    <citation type="submission" date="2023-04" db="EMBL/GenBank/DDBJ databases">
        <title>Genome of Basidiobolus ranarum AG-B5.</title>
        <authorList>
            <person name="Stajich J.E."/>
            <person name="Carter-House D."/>
            <person name="Gryganskyi A."/>
        </authorList>
    </citation>
    <scope>NUCLEOTIDE SEQUENCE [LARGE SCALE GENOMIC DNA]</scope>
    <source>
        <strain evidence="5 6">AG-B5</strain>
    </source>
</reference>
<keyword evidence="6" id="KW-1185">Reference proteome</keyword>
<evidence type="ECO:0000313" key="5">
    <source>
        <dbReference type="EMBL" id="KAK9675315.1"/>
    </source>
</evidence>
<evidence type="ECO:0000313" key="6">
    <source>
        <dbReference type="Proteomes" id="UP001479436"/>
    </source>
</evidence>
<dbReference type="PANTHER" id="PTHR13903:SF8">
    <property type="entry name" value="PIRIN"/>
    <property type="match status" value="1"/>
</dbReference>
<comment type="similarity">
    <text evidence="1 2">Belongs to the pirin family.</text>
</comment>
<proteinExistence type="inferred from homology"/>
<dbReference type="InterPro" id="IPR012093">
    <property type="entry name" value="Pirin"/>
</dbReference>
<comment type="caution">
    <text evidence="5">The sequence shown here is derived from an EMBL/GenBank/DDBJ whole genome shotgun (WGS) entry which is preliminary data.</text>
</comment>
<dbReference type="InterPro" id="IPR003829">
    <property type="entry name" value="Pirin_N_dom"/>
</dbReference>
<dbReference type="PIRSF" id="PIRSF006232">
    <property type="entry name" value="Pirin"/>
    <property type="match status" value="1"/>
</dbReference>
<dbReference type="Gene3D" id="2.60.120.10">
    <property type="entry name" value="Jelly Rolls"/>
    <property type="match status" value="2"/>
</dbReference>
<dbReference type="EMBL" id="JASJQH010009661">
    <property type="protein sequence ID" value="KAK9675315.1"/>
    <property type="molecule type" value="Genomic_DNA"/>
</dbReference>
<name>A0ABR2VMA7_9FUNG</name>
<evidence type="ECO:0000256" key="1">
    <source>
        <dbReference type="ARBA" id="ARBA00008416"/>
    </source>
</evidence>
<dbReference type="CDD" id="cd02247">
    <property type="entry name" value="cupin_pirin_C"/>
    <property type="match status" value="1"/>
</dbReference>
<dbReference type="SUPFAM" id="SSF51182">
    <property type="entry name" value="RmlC-like cupins"/>
    <property type="match status" value="1"/>
</dbReference>
<protein>
    <submittedName>
        <fullName evidence="5">RNA pol II transcription cofactor</fullName>
    </submittedName>
</protein>
<organism evidence="5 6">
    <name type="scientific">Basidiobolus ranarum</name>
    <dbReference type="NCBI Taxonomy" id="34480"/>
    <lineage>
        <taxon>Eukaryota</taxon>
        <taxon>Fungi</taxon>
        <taxon>Fungi incertae sedis</taxon>
        <taxon>Zoopagomycota</taxon>
        <taxon>Entomophthoromycotina</taxon>
        <taxon>Basidiobolomycetes</taxon>
        <taxon>Basidiobolales</taxon>
        <taxon>Basidiobolaceae</taxon>
        <taxon>Basidiobolus</taxon>
    </lineage>
</organism>
<dbReference type="Pfam" id="PF02678">
    <property type="entry name" value="Pirin"/>
    <property type="match status" value="1"/>
</dbReference>
<dbReference type="PANTHER" id="PTHR13903">
    <property type="entry name" value="PIRIN-RELATED"/>
    <property type="match status" value="1"/>
</dbReference>
<dbReference type="CDD" id="cd02909">
    <property type="entry name" value="cupin_pirin_N"/>
    <property type="match status" value="1"/>
</dbReference>